<evidence type="ECO:0000313" key="2">
    <source>
        <dbReference type="Proteomes" id="UP001501787"/>
    </source>
</evidence>
<sequence>MNTSFFALWSSAPYRVGAMLVAGSLVITGCQTTRSMQPSQTTAIPAQAKDRVNAALKAQYRKSMSYHSNIEFNNRAKFTAIDPKTISTVSSVYSYCEETHDAAYIKLLKQAEAAGLEIDDARYDTPRQSLEQTYVACERNYSAWQQNQYDDYAADEKQAVSPYYQDLFDRMEAREDMLSKEEIESAKATYEQWYKPLSVNVQGVYQPLAGKLTVLPSAQYDTRNHHTSISQPLYLDAKSGNLYLWADNVAILNSKFMDKKLGTQWQNKWLKLSLNDGSLPKGFGRTLIKSHLSVSERMNARADSASFKTLPTTALAALTPKIPAHQLSVMQHSDYVIAQTQSVDAYRQTGKEMSALLFNELKAAYPELVAEALAEADSYDYDDEGAVAEAIAFDDSESAMATLEATADAEAEGSDSDDEAYRAYDADAERDAYNDDDSDYTEKTAATYIAEKLDGAYLAKALIRMLDGSRNVELPTADSSLKVQKLYGFDKQGNLLWMHMQSPAGAFVDKALDSTSTIADILTTYSRIDRSQKDFPNLPTGAQTPNAQNSVDIKAYLEALDEDKDNAQTLEGMRMRLFSMMMMASAMTR</sequence>
<dbReference type="Proteomes" id="UP001501787">
    <property type="component" value="Unassembled WGS sequence"/>
</dbReference>
<accession>A0ABN0VRQ3</accession>
<comment type="caution">
    <text evidence="1">The sequence shown here is derived from an EMBL/GenBank/DDBJ whole genome shotgun (WGS) entry which is preliminary data.</text>
</comment>
<name>A0ABN0VRQ3_9GAMM</name>
<evidence type="ECO:0000313" key="1">
    <source>
        <dbReference type="EMBL" id="GAA0315688.1"/>
    </source>
</evidence>
<gene>
    <name evidence="1" type="ORF">GCM10009129_11230</name>
</gene>
<dbReference type="RefSeq" id="WP_201503424.1">
    <property type="nucleotide sequence ID" value="NZ_BAAAFR010000001.1"/>
</dbReference>
<reference evidence="1 2" key="1">
    <citation type="journal article" date="2019" name="Int. J. Syst. Evol. Microbiol.">
        <title>The Global Catalogue of Microorganisms (GCM) 10K type strain sequencing project: providing services to taxonomists for standard genome sequencing and annotation.</title>
        <authorList>
            <consortium name="The Broad Institute Genomics Platform"/>
            <consortium name="The Broad Institute Genome Sequencing Center for Infectious Disease"/>
            <person name="Wu L."/>
            <person name="Ma J."/>
        </authorList>
    </citation>
    <scope>NUCLEOTIDE SEQUENCE [LARGE SCALE GENOMIC DNA]</scope>
    <source>
        <strain evidence="1 2">JCM 16343</strain>
    </source>
</reference>
<evidence type="ECO:0008006" key="3">
    <source>
        <dbReference type="Google" id="ProtNLM"/>
    </source>
</evidence>
<organism evidence="1 2">
    <name type="scientific">Psychrobacter aestuarii</name>
    <dbReference type="NCBI Taxonomy" id="556327"/>
    <lineage>
        <taxon>Bacteria</taxon>
        <taxon>Pseudomonadati</taxon>
        <taxon>Pseudomonadota</taxon>
        <taxon>Gammaproteobacteria</taxon>
        <taxon>Moraxellales</taxon>
        <taxon>Moraxellaceae</taxon>
        <taxon>Psychrobacter</taxon>
    </lineage>
</organism>
<proteinExistence type="predicted"/>
<dbReference type="EMBL" id="BAAAFR010000001">
    <property type="protein sequence ID" value="GAA0315688.1"/>
    <property type="molecule type" value="Genomic_DNA"/>
</dbReference>
<protein>
    <recommendedName>
        <fullName evidence="3">Lipoprotein</fullName>
    </recommendedName>
</protein>
<keyword evidence="2" id="KW-1185">Reference proteome</keyword>